<gene>
    <name evidence="1" type="ORF">J2750_001943</name>
</gene>
<dbReference type="EMBL" id="JAVDQI010000008">
    <property type="protein sequence ID" value="MDR6223473.1"/>
    <property type="molecule type" value="Genomic_DNA"/>
</dbReference>
<organism evidence="1 2">
    <name type="scientific">Methanococcoides alaskense</name>
    <dbReference type="NCBI Taxonomy" id="325778"/>
    <lineage>
        <taxon>Archaea</taxon>
        <taxon>Methanobacteriati</taxon>
        <taxon>Methanobacteriota</taxon>
        <taxon>Stenosarchaea group</taxon>
        <taxon>Methanomicrobia</taxon>
        <taxon>Methanosarcinales</taxon>
        <taxon>Methanosarcinaceae</taxon>
        <taxon>Methanococcoides</taxon>
    </lineage>
</organism>
<keyword evidence="2" id="KW-1185">Reference proteome</keyword>
<reference evidence="1 2" key="1">
    <citation type="submission" date="2023-07" db="EMBL/GenBank/DDBJ databases">
        <title>Genomic Encyclopedia of Type Strains, Phase IV (KMG-IV): sequencing the most valuable type-strain genomes for metagenomic binning, comparative biology and taxonomic classification.</title>
        <authorList>
            <person name="Goeker M."/>
        </authorList>
    </citation>
    <scope>NUCLEOTIDE SEQUENCE [LARGE SCALE GENOMIC DNA]</scope>
    <source>
        <strain evidence="1 2">DSM 17273</strain>
    </source>
</reference>
<evidence type="ECO:0000313" key="1">
    <source>
        <dbReference type="EMBL" id="MDR6223473.1"/>
    </source>
</evidence>
<sequence length="103" mass="11870">MQYMEHPEHKFDGDTGIHEREHVHADGVVYIGKEANNIDEQELDVKQAQVFVDEKLVYDFTLNFTPDAARDIGIKHRSALAYLKKKAKGGNLNFKSRNVKRIM</sequence>
<comment type="caution">
    <text evidence="1">The sequence shown here is derived from an EMBL/GenBank/DDBJ whole genome shotgun (WGS) entry which is preliminary data.</text>
</comment>
<proteinExistence type="predicted"/>
<protein>
    <submittedName>
        <fullName evidence="1">Uncharacterized protein</fullName>
    </submittedName>
</protein>
<dbReference type="AlphaFoldDB" id="A0AA90U035"/>
<dbReference type="RefSeq" id="WP_309740779.1">
    <property type="nucleotide sequence ID" value="NZ_JAVDQI010000008.1"/>
</dbReference>
<dbReference type="Proteomes" id="UP001185015">
    <property type="component" value="Unassembled WGS sequence"/>
</dbReference>
<evidence type="ECO:0000313" key="2">
    <source>
        <dbReference type="Proteomes" id="UP001185015"/>
    </source>
</evidence>
<accession>A0AA90U035</accession>
<name>A0AA90U035_9EURY</name>